<name>A0ABT5DXA9_9BACT</name>
<reference evidence="1 2" key="1">
    <citation type="submission" date="2022-11" db="EMBL/GenBank/DDBJ databases">
        <title>Minimal conservation of predation-associated metabolite biosynthetic gene clusters underscores biosynthetic potential of Myxococcota including descriptions for ten novel species: Archangium lansinium sp. nov., Myxococcus landrumus sp. nov., Nannocystis bai.</title>
        <authorList>
            <person name="Ahearne A."/>
            <person name="Stevens C."/>
            <person name="Dowd S."/>
        </authorList>
    </citation>
    <scope>NUCLEOTIDE SEQUENCE [LARGE SCALE GENOMIC DNA]</scope>
    <source>
        <strain evidence="1 2">BB15-2</strain>
    </source>
</reference>
<dbReference type="Proteomes" id="UP001221686">
    <property type="component" value="Unassembled WGS sequence"/>
</dbReference>
<protein>
    <submittedName>
        <fullName evidence="1">Uncharacterized protein</fullName>
    </submittedName>
</protein>
<accession>A0ABT5DXA9</accession>
<dbReference type="RefSeq" id="WP_272086305.1">
    <property type="nucleotide sequence ID" value="NZ_JAQNDL010000001.1"/>
</dbReference>
<keyword evidence="2" id="KW-1185">Reference proteome</keyword>
<sequence length="193" mass="19603">MFALATTTTPTTPSAYDLLARLEAMPVVLEEVAAVVDLNDGVDLEVNFNLSSVGAVTIAAHEDDDGSGHGLVLVGAAVVAEFELAGDTVVWETVDLAGFRPEQVEAVAASILQVWREDEVAEALAAAPTEPTEDRSLKCTAAAGIAGATAGILIGATCGIFIKNPVTCGKAGGSAYGAVSHYISNKCNGAQNG</sequence>
<gene>
    <name evidence="1" type="ORF">POL25_13035</name>
</gene>
<evidence type="ECO:0000313" key="2">
    <source>
        <dbReference type="Proteomes" id="UP001221686"/>
    </source>
</evidence>
<comment type="caution">
    <text evidence="1">The sequence shown here is derived from an EMBL/GenBank/DDBJ whole genome shotgun (WGS) entry which is preliminary data.</text>
</comment>
<organism evidence="1 2">
    <name type="scientific">Nannocystis bainbridge</name>
    <dbReference type="NCBI Taxonomy" id="2995303"/>
    <lineage>
        <taxon>Bacteria</taxon>
        <taxon>Pseudomonadati</taxon>
        <taxon>Myxococcota</taxon>
        <taxon>Polyangia</taxon>
        <taxon>Nannocystales</taxon>
        <taxon>Nannocystaceae</taxon>
        <taxon>Nannocystis</taxon>
    </lineage>
</organism>
<dbReference type="EMBL" id="JAQNDL010000001">
    <property type="protein sequence ID" value="MDC0717823.1"/>
    <property type="molecule type" value="Genomic_DNA"/>
</dbReference>
<evidence type="ECO:0000313" key="1">
    <source>
        <dbReference type="EMBL" id="MDC0717823.1"/>
    </source>
</evidence>
<proteinExistence type="predicted"/>